<gene>
    <name evidence="2" type="ORF">SAMN04489732_14211</name>
</gene>
<dbReference type="AlphaFoldDB" id="A0A1H8YQ40"/>
<feature type="compositionally biased region" description="Low complexity" evidence="1">
    <location>
        <begin position="74"/>
        <end position="85"/>
    </location>
</feature>
<evidence type="ECO:0000313" key="3">
    <source>
        <dbReference type="Proteomes" id="UP000198582"/>
    </source>
</evidence>
<sequence>MDWDPDTDFVRIPRPRSVLRVLADLALLRFRRSVARDRGATIVDAAQVLSASGRAGQVLSRDETGGEWSITLGPPAARLEPPEAA</sequence>
<evidence type="ECO:0000313" key="2">
    <source>
        <dbReference type="EMBL" id="SEP54287.1"/>
    </source>
</evidence>
<dbReference type="EMBL" id="FOEF01000042">
    <property type="protein sequence ID" value="SEP54287.1"/>
    <property type="molecule type" value="Genomic_DNA"/>
</dbReference>
<dbReference type="Proteomes" id="UP000198582">
    <property type="component" value="Unassembled WGS sequence"/>
</dbReference>
<dbReference type="STRING" id="394193.SAMN04489732_14211"/>
<accession>A0A1H8YQ40</accession>
<name>A0A1H8YQ40_9PSEU</name>
<dbReference type="RefSeq" id="WP_091629481.1">
    <property type="nucleotide sequence ID" value="NZ_FOEF01000042.1"/>
</dbReference>
<protein>
    <submittedName>
        <fullName evidence="2">Uncharacterized protein</fullName>
    </submittedName>
</protein>
<evidence type="ECO:0000256" key="1">
    <source>
        <dbReference type="SAM" id="MobiDB-lite"/>
    </source>
</evidence>
<proteinExistence type="predicted"/>
<feature type="region of interest" description="Disordered" evidence="1">
    <location>
        <begin position="54"/>
        <end position="85"/>
    </location>
</feature>
<reference evidence="2 3" key="1">
    <citation type="submission" date="2016-10" db="EMBL/GenBank/DDBJ databases">
        <authorList>
            <person name="de Groot N.N."/>
        </authorList>
    </citation>
    <scope>NUCLEOTIDE SEQUENCE [LARGE SCALE GENOMIC DNA]</scope>
    <source>
        <strain evidence="2 3">DSM 44993</strain>
    </source>
</reference>
<keyword evidence="3" id="KW-1185">Reference proteome</keyword>
<organism evidence="2 3">
    <name type="scientific">Amycolatopsis saalfeldensis</name>
    <dbReference type="NCBI Taxonomy" id="394193"/>
    <lineage>
        <taxon>Bacteria</taxon>
        <taxon>Bacillati</taxon>
        <taxon>Actinomycetota</taxon>
        <taxon>Actinomycetes</taxon>
        <taxon>Pseudonocardiales</taxon>
        <taxon>Pseudonocardiaceae</taxon>
        <taxon>Amycolatopsis</taxon>
    </lineage>
</organism>